<dbReference type="PROSITE" id="PS50994">
    <property type="entry name" value="INTEGRASE"/>
    <property type="match status" value="1"/>
</dbReference>
<organism evidence="2 3">
    <name type="scientific">Circinella minor</name>
    <dbReference type="NCBI Taxonomy" id="1195481"/>
    <lineage>
        <taxon>Eukaryota</taxon>
        <taxon>Fungi</taxon>
        <taxon>Fungi incertae sedis</taxon>
        <taxon>Mucoromycota</taxon>
        <taxon>Mucoromycotina</taxon>
        <taxon>Mucoromycetes</taxon>
        <taxon>Mucorales</taxon>
        <taxon>Lichtheimiaceae</taxon>
        <taxon>Circinella</taxon>
    </lineage>
</organism>
<dbReference type="InterPro" id="IPR036397">
    <property type="entry name" value="RNaseH_sf"/>
</dbReference>
<dbReference type="Gene3D" id="1.10.340.70">
    <property type="match status" value="1"/>
</dbReference>
<dbReference type="InterPro" id="IPR041588">
    <property type="entry name" value="Integrase_H2C2"/>
</dbReference>
<protein>
    <recommendedName>
        <fullName evidence="1">Integrase catalytic domain-containing protein</fullName>
    </recommendedName>
</protein>
<dbReference type="Pfam" id="PF17921">
    <property type="entry name" value="Integrase_H2C2"/>
    <property type="match status" value="1"/>
</dbReference>
<dbReference type="SUPFAM" id="SSF53098">
    <property type="entry name" value="Ribonuclease H-like"/>
    <property type="match status" value="1"/>
</dbReference>
<dbReference type="Pfam" id="PF00665">
    <property type="entry name" value="rve"/>
    <property type="match status" value="1"/>
</dbReference>
<dbReference type="AlphaFoldDB" id="A0A8H7V322"/>
<evidence type="ECO:0000313" key="3">
    <source>
        <dbReference type="Proteomes" id="UP000646827"/>
    </source>
</evidence>
<evidence type="ECO:0000259" key="1">
    <source>
        <dbReference type="PROSITE" id="PS50994"/>
    </source>
</evidence>
<name>A0A8H7V322_9FUNG</name>
<accession>A0A8H7V322</accession>
<dbReference type="OrthoDB" id="5592268at2759"/>
<dbReference type="Proteomes" id="UP000646827">
    <property type="component" value="Unassembled WGS sequence"/>
</dbReference>
<feature type="domain" description="Integrase catalytic" evidence="1">
    <location>
        <begin position="128"/>
        <end position="289"/>
    </location>
</feature>
<comment type="caution">
    <text evidence="2">The sequence shown here is derived from an EMBL/GenBank/DDBJ whole genome shotgun (WGS) entry which is preliminary data.</text>
</comment>
<keyword evidence="3" id="KW-1185">Reference proteome</keyword>
<feature type="non-terminal residue" evidence="2">
    <location>
        <position position="404"/>
    </location>
</feature>
<dbReference type="PANTHER" id="PTHR37984:SF5">
    <property type="entry name" value="PROTEIN NYNRIN-LIKE"/>
    <property type="match status" value="1"/>
</dbReference>
<reference evidence="2 3" key="1">
    <citation type="submission" date="2020-12" db="EMBL/GenBank/DDBJ databases">
        <title>Metabolic potential, ecology and presence of endohyphal bacteria is reflected in genomic diversity of Mucoromycotina.</title>
        <authorList>
            <person name="Muszewska A."/>
            <person name="Okrasinska A."/>
            <person name="Steczkiewicz K."/>
            <person name="Drgas O."/>
            <person name="Orlowska M."/>
            <person name="Perlinska-Lenart U."/>
            <person name="Aleksandrzak-Piekarczyk T."/>
            <person name="Szatraj K."/>
            <person name="Zielenkiewicz U."/>
            <person name="Pilsyk S."/>
            <person name="Malc E."/>
            <person name="Mieczkowski P."/>
            <person name="Kruszewska J.S."/>
            <person name="Biernat P."/>
            <person name="Pawlowska J."/>
        </authorList>
    </citation>
    <scope>NUCLEOTIDE SEQUENCE [LARGE SCALE GENOMIC DNA]</scope>
    <source>
        <strain evidence="2 3">CBS 142.35</strain>
    </source>
</reference>
<dbReference type="EMBL" id="JAEPRB010001065">
    <property type="protein sequence ID" value="KAG2208341.1"/>
    <property type="molecule type" value="Genomic_DNA"/>
</dbReference>
<dbReference type="GO" id="GO:0003676">
    <property type="term" value="F:nucleic acid binding"/>
    <property type="evidence" value="ECO:0007669"/>
    <property type="project" value="InterPro"/>
</dbReference>
<dbReference type="PANTHER" id="PTHR37984">
    <property type="entry name" value="PROTEIN CBG26694"/>
    <property type="match status" value="1"/>
</dbReference>
<dbReference type="InterPro" id="IPR050951">
    <property type="entry name" value="Retrovirus_Pol_polyprotein"/>
</dbReference>
<dbReference type="InterPro" id="IPR001584">
    <property type="entry name" value="Integrase_cat-core"/>
</dbReference>
<gene>
    <name evidence="2" type="ORF">INT45_012430</name>
</gene>
<sequence>MDYPFYLSLVHYLARKRYPLDSTEKIKRKIRFHASKYSLVDGRLYSRSEDTELRGPELLHEGIANEVIQAVHNEGHFGINNTWRRLKMAYTGPALFEKVRMLVQGCTTCQFRARVRRIRHNPAKPIDTPSDPFFMVGCDAVGPIHYEGKPPKYLLVAIDYLTRWPIVAVVENITEETTAEFLFTHLVQMFGVPRYLLTDRGSNFKSHYVREFLKGLGCRHVTATSARAQVNGMCERMNQGVVQTIAKLARENDDEEGWEKYVGHALLAIRTMPNEATGLSPAKLLFGYELRTPATWPSPREDFVEGELEDAIISRTKVIEHMSRQLRDEARTRGKERKNKDKMLYDRRVEFRRPFKIGEQVLMRDKVPQGKFSDKWLGPMVVVGIGGNGTYYLEGPNSRRLTAA</sequence>
<dbReference type="GO" id="GO:0005634">
    <property type="term" value="C:nucleus"/>
    <property type="evidence" value="ECO:0007669"/>
    <property type="project" value="UniProtKB-ARBA"/>
</dbReference>
<dbReference type="Gene3D" id="3.30.420.10">
    <property type="entry name" value="Ribonuclease H-like superfamily/Ribonuclease H"/>
    <property type="match status" value="1"/>
</dbReference>
<evidence type="ECO:0000313" key="2">
    <source>
        <dbReference type="EMBL" id="KAG2208341.1"/>
    </source>
</evidence>
<proteinExistence type="predicted"/>
<dbReference type="InterPro" id="IPR012337">
    <property type="entry name" value="RNaseH-like_sf"/>
</dbReference>
<dbReference type="GO" id="GO:0015074">
    <property type="term" value="P:DNA integration"/>
    <property type="evidence" value="ECO:0007669"/>
    <property type="project" value="InterPro"/>
</dbReference>